<keyword evidence="4 6" id="KW-1133">Transmembrane helix</keyword>
<dbReference type="Gene3D" id="1.20.1250.20">
    <property type="entry name" value="MFS general substrate transporter like domains"/>
    <property type="match status" value="1"/>
</dbReference>
<evidence type="ECO:0000256" key="1">
    <source>
        <dbReference type="ARBA" id="ARBA00004141"/>
    </source>
</evidence>
<dbReference type="GO" id="GO:0022857">
    <property type="term" value="F:transmembrane transporter activity"/>
    <property type="evidence" value="ECO:0007669"/>
    <property type="project" value="InterPro"/>
</dbReference>
<evidence type="ECO:0000256" key="6">
    <source>
        <dbReference type="SAM" id="Phobius"/>
    </source>
</evidence>
<evidence type="ECO:0000313" key="8">
    <source>
        <dbReference type="EMBL" id="SUZ48746.1"/>
    </source>
</evidence>
<dbReference type="CDD" id="cd17328">
    <property type="entry name" value="MFS_spinster_like"/>
    <property type="match status" value="1"/>
</dbReference>
<feature type="transmembrane region" description="Helical" evidence="6">
    <location>
        <begin position="85"/>
        <end position="105"/>
    </location>
</feature>
<feature type="transmembrane region" description="Helical" evidence="6">
    <location>
        <begin position="412"/>
        <end position="432"/>
    </location>
</feature>
<proteinExistence type="predicted"/>
<dbReference type="Pfam" id="PF07690">
    <property type="entry name" value="MFS_1"/>
    <property type="match status" value="1"/>
</dbReference>
<evidence type="ECO:0000256" key="4">
    <source>
        <dbReference type="ARBA" id="ARBA00022989"/>
    </source>
</evidence>
<protein>
    <recommendedName>
        <fullName evidence="7">Major facilitator superfamily (MFS) profile domain-containing protein</fullName>
    </recommendedName>
</protein>
<feature type="transmembrane region" description="Helical" evidence="6">
    <location>
        <begin position="246"/>
        <end position="267"/>
    </location>
</feature>
<feature type="transmembrane region" description="Helical" evidence="6">
    <location>
        <begin position="347"/>
        <end position="369"/>
    </location>
</feature>
<feature type="domain" description="Major facilitator superfamily (MFS) profile" evidence="7">
    <location>
        <begin position="19"/>
        <end position="439"/>
    </location>
</feature>
<keyword evidence="2" id="KW-0813">Transport</keyword>
<feature type="transmembrane region" description="Helical" evidence="6">
    <location>
        <begin position="16"/>
        <end position="37"/>
    </location>
</feature>
<feature type="transmembrane region" description="Helical" evidence="6">
    <location>
        <begin position="144"/>
        <end position="170"/>
    </location>
</feature>
<evidence type="ECO:0000259" key="7">
    <source>
        <dbReference type="PROSITE" id="PS50850"/>
    </source>
</evidence>
<dbReference type="PANTHER" id="PTHR23505">
    <property type="entry name" value="SPINSTER"/>
    <property type="match status" value="1"/>
</dbReference>
<name>A0A381N2D1_9ZZZZ</name>
<dbReference type="PROSITE" id="PS50850">
    <property type="entry name" value="MFS"/>
    <property type="match status" value="1"/>
</dbReference>
<feature type="transmembrane region" description="Helical" evidence="6">
    <location>
        <begin position="381"/>
        <end position="400"/>
    </location>
</feature>
<dbReference type="InterPro" id="IPR020846">
    <property type="entry name" value="MFS_dom"/>
</dbReference>
<keyword evidence="5 6" id="KW-0472">Membrane</keyword>
<feature type="transmembrane region" description="Helical" evidence="6">
    <location>
        <begin position="320"/>
        <end position="341"/>
    </location>
</feature>
<evidence type="ECO:0000256" key="2">
    <source>
        <dbReference type="ARBA" id="ARBA00022448"/>
    </source>
</evidence>
<keyword evidence="3 6" id="KW-0812">Transmembrane</keyword>
<dbReference type="EMBL" id="UINC01000084">
    <property type="protein sequence ID" value="SUZ48746.1"/>
    <property type="molecule type" value="Genomic_DNA"/>
</dbReference>
<sequence length="454" mass="49514">VEENKEILQYPSNRRAWYAVVVLTMAYVVSFLDRQLLALVVQDVKVDLDLTDTQISLLLGFAFALFYTTMGIPIGRLADKKSRRAIIATGITIWCLMTAACGLARNYTQLFFARVGVGVGEATLSPSGLSMISDYFPTEKRGKALGFFNMGVSVGSGIALIGGGQIIAYVSNAPPIIIPYIGEIFAWQALFLFVGLPGLIVAALMGTIREPSRKGKITMRSQDGKQTDEISISQTIKFLLARKKTYGWLFLSMACSVLIGYAFLSWMPAMYIRTYNIDIGTIALWQGLAFLVGGPLGATMSGVLGDKLFNKGDNAAHVKLFAYCTIVMAISASLVPLMPTYQLATLMFLPQIIAAAAQTALAPIAIINITPNQIRGQVTAIYFFVISMTGYTLGPTSVGLLNDYFFKDEGMIRYSMTMISIIVGVIGIIAGFQCIKHYRKHIIESQTGNYTESL</sequence>
<feature type="transmembrane region" description="Helical" evidence="6">
    <location>
        <begin position="57"/>
        <end position="78"/>
    </location>
</feature>
<feature type="transmembrane region" description="Helical" evidence="6">
    <location>
        <begin position="279"/>
        <end position="299"/>
    </location>
</feature>
<organism evidence="8">
    <name type="scientific">marine metagenome</name>
    <dbReference type="NCBI Taxonomy" id="408172"/>
    <lineage>
        <taxon>unclassified sequences</taxon>
        <taxon>metagenomes</taxon>
        <taxon>ecological metagenomes</taxon>
    </lineage>
</organism>
<feature type="non-terminal residue" evidence="8">
    <location>
        <position position="1"/>
    </location>
</feature>
<comment type="subcellular location">
    <subcellularLocation>
        <location evidence="1">Membrane</location>
        <topology evidence="1">Multi-pass membrane protein</topology>
    </subcellularLocation>
</comment>
<gene>
    <name evidence="8" type="ORF">METZ01_LOCUS1600</name>
</gene>
<evidence type="ECO:0000256" key="3">
    <source>
        <dbReference type="ARBA" id="ARBA00022692"/>
    </source>
</evidence>
<feature type="transmembrane region" description="Helical" evidence="6">
    <location>
        <begin position="185"/>
        <end position="206"/>
    </location>
</feature>
<accession>A0A381N2D1</accession>
<dbReference type="InterPro" id="IPR044770">
    <property type="entry name" value="MFS_spinster-like"/>
</dbReference>
<evidence type="ECO:0000256" key="5">
    <source>
        <dbReference type="ARBA" id="ARBA00023136"/>
    </source>
</evidence>
<dbReference type="AlphaFoldDB" id="A0A381N2D1"/>
<reference evidence="8" key="1">
    <citation type="submission" date="2018-05" db="EMBL/GenBank/DDBJ databases">
        <authorList>
            <person name="Lanie J.A."/>
            <person name="Ng W.-L."/>
            <person name="Kazmierczak K.M."/>
            <person name="Andrzejewski T.M."/>
            <person name="Davidsen T.M."/>
            <person name="Wayne K.J."/>
            <person name="Tettelin H."/>
            <person name="Glass J.I."/>
            <person name="Rusch D."/>
            <person name="Podicherti R."/>
            <person name="Tsui H.-C.T."/>
            <person name="Winkler M.E."/>
        </authorList>
    </citation>
    <scope>NUCLEOTIDE SEQUENCE</scope>
</reference>
<dbReference type="PANTHER" id="PTHR23505:SF79">
    <property type="entry name" value="PROTEIN SPINSTER"/>
    <property type="match status" value="1"/>
</dbReference>
<dbReference type="GO" id="GO:0016020">
    <property type="term" value="C:membrane"/>
    <property type="evidence" value="ECO:0007669"/>
    <property type="project" value="UniProtKB-SubCell"/>
</dbReference>
<dbReference type="InterPro" id="IPR011701">
    <property type="entry name" value="MFS"/>
</dbReference>
<dbReference type="SUPFAM" id="SSF103473">
    <property type="entry name" value="MFS general substrate transporter"/>
    <property type="match status" value="1"/>
</dbReference>
<dbReference type="InterPro" id="IPR036259">
    <property type="entry name" value="MFS_trans_sf"/>
</dbReference>